<keyword evidence="6" id="KW-0067">ATP-binding</keyword>
<organism evidence="9 10">
    <name type="scientific">Aspergillus ruber (strain CBS 135680)</name>
    <dbReference type="NCBI Taxonomy" id="1388766"/>
    <lineage>
        <taxon>Eukaryota</taxon>
        <taxon>Fungi</taxon>
        <taxon>Dikarya</taxon>
        <taxon>Ascomycota</taxon>
        <taxon>Pezizomycotina</taxon>
        <taxon>Eurotiomycetes</taxon>
        <taxon>Eurotiomycetidae</taxon>
        <taxon>Eurotiales</taxon>
        <taxon>Aspergillaceae</taxon>
        <taxon>Aspergillus</taxon>
        <taxon>Aspergillus subgen. Aspergillus</taxon>
    </lineage>
</organism>
<reference evidence="10" key="1">
    <citation type="journal article" date="2014" name="Nat. Commun.">
        <title>Genomic adaptations of the halophilic Dead Sea filamentous fungus Eurotium rubrum.</title>
        <authorList>
            <person name="Kis-Papo T."/>
            <person name="Weig A.R."/>
            <person name="Riley R."/>
            <person name="Persoh D."/>
            <person name="Salamov A."/>
            <person name="Sun H."/>
            <person name="Lipzen A."/>
            <person name="Wasser S.P."/>
            <person name="Rambold G."/>
            <person name="Grigoriev I.V."/>
            <person name="Nevo E."/>
        </authorList>
    </citation>
    <scope>NUCLEOTIDE SEQUENCE [LARGE SCALE GENOMIC DNA]</scope>
    <source>
        <strain evidence="10">CBS 135680</strain>
    </source>
</reference>
<dbReference type="InterPro" id="IPR051334">
    <property type="entry name" value="SRPK"/>
</dbReference>
<dbReference type="InterPro" id="IPR011009">
    <property type="entry name" value="Kinase-like_dom_sf"/>
</dbReference>
<evidence type="ECO:0000256" key="8">
    <source>
        <dbReference type="ARBA" id="ARBA00048679"/>
    </source>
</evidence>
<dbReference type="STRING" id="1388766.A0A017S1V7"/>
<dbReference type="Proteomes" id="UP000019804">
    <property type="component" value="Unassembled WGS sequence"/>
</dbReference>
<sequence length="115" mass="13426">MTSPLRWTRNIFREPPLASLRSPTTGWKTVPASLFLDEEHISEFQKGQYYPVNIGDISHSRYRVIGKLGFGRTSTVWLARDMEGHAYVTLKVYTRDEHNIDGFQTHKYIITRKKL</sequence>
<keyword evidence="10" id="KW-1185">Reference proteome</keyword>
<dbReference type="OrthoDB" id="4503125at2759"/>
<dbReference type="EC" id="2.7.11.1" evidence="1"/>
<dbReference type="GO" id="GO:0005524">
    <property type="term" value="F:ATP binding"/>
    <property type="evidence" value="ECO:0007669"/>
    <property type="project" value="UniProtKB-KW"/>
</dbReference>
<keyword evidence="4" id="KW-0547">Nucleotide-binding</keyword>
<dbReference type="Gene3D" id="3.30.200.20">
    <property type="entry name" value="Phosphorylase Kinase, domain 1"/>
    <property type="match status" value="1"/>
</dbReference>
<evidence type="ECO:0000256" key="7">
    <source>
        <dbReference type="ARBA" id="ARBA00047899"/>
    </source>
</evidence>
<dbReference type="GO" id="GO:0050684">
    <property type="term" value="P:regulation of mRNA processing"/>
    <property type="evidence" value="ECO:0007669"/>
    <property type="project" value="TreeGrafter"/>
</dbReference>
<dbReference type="PANTHER" id="PTHR47634:SF9">
    <property type="entry name" value="PROTEIN KINASE DOMAIN-CONTAINING PROTEIN-RELATED"/>
    <property type="match status" value="1"/>
</dbReference>
<proteinExistence type="predicted"/>
<dbReference type="AlphaFoldDB" id="A0A017S1V7"/>
<evidence type="ECO:0000313" key="10">
    <source>
        <dbReference type="Proteomes" id="UP000019804"/>
    </source>
</evidence>
<dbReference type="GeneID" id="63700260"/>
<evidence type="ECO:0000256" key="2">
    <source>
        <dbReference type="ARBA" id="ARBA00022527"/>
    </source>
</evidence>
<dbReference type="GO" id="GO:0000245">
    <property type="term" value="P:spliceosomal complex assembly"/>
    <property type="evidence" value="ECO:0007669"/>
    <property type="project" value="TreeGrafter"/>
</dbReference>
<protein>
    <recommendedName>
        <fullName evidence="1">non-specific serine/threonine protein kinase</fullName>
        <ecNumber evidence="1">2.7.11.1</ecNumber>
    </recommendedName>
</protein>
<dbReference type="PANTHER" id="PTHR47634">
    <property type="entry name" value="PROTEIN KINASE DOMAIN-CONTAINING PROTEIN-RELATED"/>
    <property type="match status" value="1"/>
</dbReference>
<keyword evidence="3" id="KW-0808">Transferase</keyword>
<evidence type="ECO:0000256" key="6">
    <source>
        <dbReference type="ARBA" id="ARBA00022840"/>
    </source>
</evidence>
<evidence type="ECO:0000256" key="4">
    <source>
        <dbReference type="ARBA" id="ARBA00022741"/>
    </source>
</evidence>
<name>A0A017S1V7_ASPRC</name>
<dbReference type="RefSeq" id="XP_040634284.1">
    <property type="nucleotide sequence ID" value="XM_040785136.1"/>
</dbReference>
<accession>A0A017S1V7</accession>
<evidence type="ECO:0000256" key="1">
    <source>
        <dbReference type="ARBA" id="ARBA00012513"/>
    </source>
</evidence>
<keyword evidence="2" id="KW-0723">Serine/threonine-protein kinase</keyword>
<dbReference type="GO" id="GO:0004674">
    <property type="term" value="F:protein serine/threonine kinase activity"/>
    <property type="evidence" value="ECO:0007669"/>
    <property type="project" value="UniProtKB-KW"/>
</dbReference>
<gene>
    <name evidence="9" type="ORF">EURHEDRAFT_466856</name>
</gene>
<evidence type="ECO:0000256" key="3">
    <source>
        <dbReference type="ARBA" id="ARBA00022679"/>
    </source>
</evidence>
<evidence type="ECO:0000313" key="9">
    <source>
        <dbReference type="EMBL" id="EYE90594.1"/>
    </source>
</evidence>
<evidence type="ECO:0000256" key="5">
    <source>
        <dbReference type="ARBA" id="ARBA00022777"/>
    </source>
</evidence>
<comment type="catalytic activity">
    <reaction evidence="7">
        <text>L-threonyl-[protein] + ATP = O-phospho-L-threonyl-[protein] + ADP + H(+)</text>
        <dbReference type="Rhea" id="RHEA:46608"/>
        <dbReference type="Rhea" id="RHEA-COMP:11060"/>
        <dbReference type="Rhea" id="RHEA-COMP:11605"/>
        <dbReference type="ChEBI" id="CHEBI:15378"/>
        <dbReference type="ChEBI" id="CHEBI:30013"/>
        <dbReference type="ChEBI" id="CHEBI:30616"/>
        <dbReference type="ChEBI" id="CHEBI:61977"/>
        <dbReference type="ChEBI" id="CHEBI:456216"/>
        <dbReference type="EC" id="2.7.11.1"/>
    </reaction>
</comment>
<comment type="catalytic activity">
    <reaction evidence="8">
        <text>L-seryl-[protein] + ATP = O-phospho-L-seryl-[protein] + ADP + H(+)</text>
        <dbReference type="Rhea" id="RHEA:17989"/>
        <dbReference type="Rhea" id="RHEA-COMP:9863"/>
        <dbReference type="Rhea" id="RHEA-COMP:11604"/>
        <dbReference type="ChEBI" id="CHEBI:15378"/>
        <dbReference type="ChEBI" id="CHEBI:29999"/>
        <dbReference type="ChEBI" id="CHEBI:30616"/>
        <dbReference type="ChEBI" id="CHEBI:83421"/>
        <dbReference type="ChEBI" id="CHEBI:456216"/>
        <dbReference type="EC" id="2.7.11.1"/>
    </reaction>
</comment>
<keyword evidence="5" id="KW-0418">Kinase</keyword>
<dbReference type="HOGENOM" id="CLU_2108552_0_0_1"/>
<dbReference type="SUPFAM" id="SSF56112">
    <property type="entry name" value="Protein kinase-like (PK-like)"/>
    <property type="match status" value="1"/>
</dbReference>
<dbReference type="EMBL" id="KK088456">
    <property type="protein sequence ID" value="EYE90594.1"/>
    <property type="molecule type" value="Genomic_DNA"/>
</dbReference>